<feature type="binding site" evidence="9">
    <location>
        <position position="138"/>
    </location>
    <ligand>
        <name>4-amino-2-methyl-5-(diphosphooxymethyl)pyrimidine</name>
        <dbReference type="ChEBI" id="CHEBI:57841"/>
    </ligand>
</feature>
<dbReference type="Pfam" id="PF02581">
    <property type="entry name" value="TMP-TENI"/>
    <property type="match status" value="1"/>
</dbReference>
<comment type="catalytic activity">
    <reaction evidence="8 9 10">
        <text>2-[(2R,5Z)-2-carboxy-4-methylthiazol-5(2H)-ylidene]ethyl phosphate + 4-amino-2-methyl-5-(diphosphooxymethyl)pyrimidine + 2 H(+) = thiamine phosphate + CO2 + diphosphate</text>
        <dbReference type="Rhea" id="RHEA:47844"/>
        <dbReference type="ChEBI" id="CHEBI:15378"/>
        <dbReference type="ChEBI" id="CHEBI:16526"/>
        <dbReference type="ChEBI" id="CHEBI:33019"/>
        <dbReference type="ChEBI" id="CHEBI:37575"/>
        <dbReference type="ChEBI" id="CHEBI:57841"/>
        <dbReference type="ChEBI" id="CHEBI:62899"/>
        <dbReference type="EC" id="2.5.1.3"/>
    </reaction>
</comment>
<evidence type="ECO:0000256" key="10">
    <source>
        <dbReference type="RuleBase" id="RU003826"/>
    </source>
</evidence>
<dbReference type="UniPathway" id="UPA00060">
    <property type="reaction ID" value="UER00141"/>
</dbReference>
<dbReference type="OrthoDB" id="9812206at2"/>
<comment type="function">
    <text evidence="9">Condenses 4-methyl-5-(beta-hydroxyethyl)thiazole monophosphate (THZ-P) and 2-methyl-4-amino-5-hydroxymethyl pyrimidine pyrophosphate (HMP-PP) to form thiamine monophosphate (TMP).</text>
</comment>
<evidence type="ECO:0000256" key="1">
    <source>
        <dbReference type="ARBA" id="ARBA00005165"/>
    </source>
</evidence>
<evidence type="ECO:0000256" key="3">
    <source>
        <dbReference type="ARBA" id="ARBA00022723"/>
    </source>
</evidence>
<keyword evidence="5 9" id="KW-0784">Thiamine biosynthesis</keyword>
<protein>
    <recommendedName>
        <fullName evidence="9">Thiamine-phosphate synthase</fullName>
        <shortName evidence="9">TP synthase</shortName>
        <shortName evidence="9">TPS</shortName>
        <ecNumber evidence="9">2.5.1.3</ecNumber>
    </recommendedName>
    <alternativeName>
        <fullName evidence="9">Thiamine-phosphate pyrophosphorylase</fullName>
        <shortName evidence="9">TMP pyrophosphorylase</shortName>
        <shortName evidence="9">TMP-PPase</shortName>
    </alternativeName>
</protein>
<accession>A0A4R6IQI6</accession>
<dbReference type="Proteomes" id="UP000295499">
    <property type="component" value="Unassembled WGS sequence"/>
</dbReference>
<organism evidence="13 14">
    <name type="scientific">Pedobacter duraquae</name>
    <dbReference type="NCBI Taxonomy" id="425511"/>
    <lineage>
        <taxon>Bacteria</taxon>
        <taxon>Pseudomonadati</taxon>
        <taxon>Bacteroidota</taxon>
        <taxon>Sphingobacteriia</taxon>
        <taxon>Sphingobacteriales</taxon>
        <taxon>Sphingobacteriaceae</taxon>
        <taxon>Pedobacter</taxon>
    </lineage>
</organism>
<dbReference type="RefSeq" id="WP_133552463.1">
    <property type="nucleotide sequence ID" value="NZ_SNWM01000001.1"/>
</dbReference>
<comment type="catalytic activity">
    <reaction evidence="6 9 10">
        <text>4-methyl-5-(2-phosphooxyethyl)-thiazole + 4-amino-2-methyl-5-(diphosphooxymethyl)pyrimidine + H(+) = thiamine phosphate + diphosphate</text>
        <dbReference type="Rhea" id="RHEA:22328"/>
        <dbReference type="ChEBI" id="CHEBI:15378"/>
        <dbReference type="ChEBI" id="CHEBI:33019"/>
        <dbReference type="ChEBI" id="CHEBI:37575"/>
        <dbReference type="ChEBI" id="CHEBI:57841"/>
        <dbReference type="ChEBI" id="CHEBI:58296"/>
        <dbReference type="EC" id="2.5.1.3"/>
    </reaction>
</comment>
<evidence type="ECO:0000256" key="7">
    <source>
        <dbReference type="ARBA" id="ARBA00047851"/>
    </source>
</evidence>
<dbReference type="EC" id="2.5.1.3" evidence="9"/>
<dbReference type="PANTHER" id="PTHR20857:SF15">
    <property type="entry name" value="THIAMINE-PHOSPHATE SYNTHASE"/>
    <property type="match status" value="1"/>
</dbReference>
<dbReference type="PANTHER" id="PTHR20857">
    <property type="entry name" value="THIAMINE-PHOSPHATE PYROPHOSPHORYLASE"/>
    <property type="match status" value="1"/>
</dbReference>
<reference evidence="13 14" key="1">
    <citation type="submission" date="2019-03" db="EMBL/GenBank/DDBJ databases">
        <title>Genomic Encyclopedia of Archaeal and Bacterial Type Strains, Phase II (KMG-II): from individual species to whole genera.</title>
        <authorList>
            <person name="Goeker M."/>
        </authorList>
    </citation>
    <scope>NUCLEOTIDE SEQUENCE [LARGE SCALE GENOMIC DNA]</scope>
    <source>
        <strain evidence="13 14">DSM 19034</strain>
    </source>
</reference>
<feature type="binding site" evidence="9">
    <location>
        <position position="109"/>
    </location>
    <ligand>
        <name>4-amino-2-methyl-5-(diphosphooxymethyl)pyrimidine</name>
        <dbReference type="ChEBI" id="CHEBI:57841"/>
    </ligand>
</feature>
<dbReference type="Gene3D" id="3.20.20.70">
    <property type="entry name" value="Aldolase class I"/>
    <property type="match status" value="1"/>
</dbReference>
<evidence type="ECO:0000313" key="13">
    <source>
        <dbReference type="EMBL" id="TDO24461.1"/>
    </source>
</evidence>
<feature type="binding site" evidence="9">
    <location>
        <position position="71"/>
    </location>
    <ligand>
        <name>Mg(2+)</name>
        <dbReference type="ChEBI" id="CHEBI:18420"/>
    </ligand>
</feature>
<dbReference type="InterPro" id="IPR022998">
    <property type="entry name" value="ThiamineP_synth_TenI"/>
</dbReference>
<dbReference type="EMBL" id="SNWM01000001">
    <property type="protein sequence ID" value="TDO24461.1"/>
    <property type="molecule type" value="Genomic_DNA"/>
</dbReference>
<evidence type="ECO:0000256" key="4">
    <source>
        <dbReference type="ARBA" id="ARBA00022842"/>
    </source>
</evidence>
<keyword evidence="4 9" id="KW-0460">Magnesium</keyword>
<evidence type="ECO:0000256" key="5">
    <source>
        <dbReference type="ARBA" id="ARBA00022977"/>
    </source>
</evidence>
<keyword evidence="2 9" id="KW-0808">Transferase</keyword>
<dbReference type="CDD" id="cd00564">
    <property type="entry name" value="TMP_TenI"/>
    <property type="match status" value="1"/>
</dbReference>
<evidence type="ECO:0000256" key="6">
    <source>
        <dbReference type="ARBA" id="ARBA00047334"/>
    </source>
</evidence>
<feature type="binding site" evidence="9">
    <location>
        <position position="70"/>
    </location>
    <ligand>
        <name>4-amino-2-methyl-5-(diphosphooxymethyl)pyrimidine</name>
        <dbReference type="ChEBI" id="CHEBI:57841"/>
    </ligand>
</feature>
<dbReference type="NCBIfam" id="NF000736">
    <property type="entry name" value="PRK00043.2-3"/>
    <property type="match status" value="1"/>
</dbReference>
<comment type="catalytic activity">
    <reaction evidence="7 9 10">
        <text>2-(2-carboxy-4-methylthiazol-5-yl)ethyl phosphate + 4-amino-2-methyl-5-(diphosphooxymethyl)pyrimidine + 2 H(+) = thiamine phosphate + CO2 + diphosphate</text>
        <dbReference type="Rhea" id="RHEA:47848"/>
        <dbReference type="ChEBI" id="CHEBI:15378"/>
        <dbReference type="ChEBI" id="CHEBI:16526"/>
        <dbReference type="ChEBI" id="CHEBI:33019"/>
        <dbReference type="ChEBI" id="CHEBI:37575"/>
        <dbReference type="ChEBI" id="CHEBI:57841"/>
        <dbReference type="ChEBI" id="CHEBI:62890"/>
        <dbReference type="EC" id="2.5.1.3"/>
    </reaction>
</comment>
<evidence type="ECO:0000256" key="8">
    <source>
        <dbReference type="ARBA" id="ARBA00047883"/>
    </source>
</evidence>
<feature type="binding site" evidence="9">
    <location>
        <position position="171"/>
    </location>
    <ligand>
        <name>2-[(2R,5Z)-2-carboxy-4-methylthiazol-5(2H)-ylidene]ethyl phosphate</name>
        <dbReference type="ChEBI" id="CHEBI:62899"/>
    </ligand>
</feature>
<dbReference type="InterPro" id="IPR034291">
    <property type="entry name" value="TMP_synthase"/>
</dbReference>
<keyword evidence="14" id="KW-1185">Reference proteome</keyword>
<comment type="pathway">
    <text evidence="1 9 11">Cofactor biosynthesis; thiamine diphosphate biosynthesis; thiamine phosphate from 4-amino-2-methyl-5-diphosphomethylpyrimidine and 4-methyl-5-(2-phosphoethyl)-thiazole: step 1/1.</text>
</comment>
<sequence>MNLDKQISRLHYISQESADKTHIAAILTALRAGCKWIQLRVKNRAEEEVLKLAFEVRDLCKEYSAQLIINDYPEVALQVNAHGLHLGLLDMPVAQARLIVGTKLVIGGTANTFDHVCRRVAEGVDYIGLGPFRFTRTKENLSPILGISGFRTIMKQVQMAGIATPIIAIGGITAADVPELLDAGVFGVAMSGAITQFTEPMDEVDRLHKQLDQISFTNS</sequence>
<dbReference type="GO" id="GO:0004789">
    <property type="term" value="F:thiamine-phosphate diphosphorylase activity"/>
    <property type="evidence" value="ECO:0007669"/>
    <property type="project" value="UniProtKB-UniRule"/>
</dbReference>
<proteinExistence type="inferred from homology"/>
<gene>
    <name evidence="9" type="primary">thiE</name>
    <name evidence="13" type="ORF">CLV32_0750</name>
</gene>
<comment type="cofactor">
    <cofactor evidence="9">
        <name>Mg(2+)</name>
        <dbReference type="ChEBI" id="CHEBI:18420"/>
    </cofactor>
    <text evidence="9">Binds 1 Mg(2+) ion per subunit.</text>
</comment>
<dbReference type="GO" id="GO:0005737">
    <property type="term" value="C:cytoplasm"/>
    <property type="evidence" value="ECO:0007669"/>
    <property type="project" value="TreeGrafter"/>
</dbReference>
<dbReference type="GO" id="GO:0000287">
    <property type="term" value="F:magnesium ion binding"/>
    <property type="evidence" value="ECO:0007669"/>
    <property type="project" value="UniProtKB-UniRule"/>
</dbReference>
<feature type="domain" description="Thiamine phosphate synthase/TenI" evidence="12">
    <location>
        <begin position="13"/>
        <end position="194"/>
    </location>
</feature>
<name>A0A4R6IQI6_9SPHI</name>
<comment type="caution">
    <text evidence="13">The sequence shown here is derived from an EMBL/GenBank/DDBJ whole genome shotgun (WGS) entry which is preliminary data.</text>
</comment>
<feature type="binding site" evidence="9">
    <location>
        <begin position="135"/>
        <end position="137"/>
    </location>
    <ligand>
        <name>2-[(2R,5Z)-2-carboxy-4-methylthiazol-5(2H)-ylidene]ethyl phosphate</name>
        <dbReference type="ChEBI" id="CHEBI:62899"/>
    </ligand>
</feature>
<feature type="binding site" evidence="9">
    <location>
        <position position="90"/>
    </location>
    <ligand>
        <name>Mg(2+)</name>
        <dbReference type="ChEBI" id="CHEBI:18420"/>
    </ligand>
</feature>
<evidence type="ECO:0000259" key="12">
    <source>
        <dbReference type="Pfam" id="PF02581"/>
    </source>
</evidence>
<dbReference type="NCBIfam" id="TIGR00693">
    <property type="entry name" value="thiE"/>
    <property type="match status" value="1"/>
</dbReference>
<evidence type="ECO:0000256" key="9">
    <source>
        <dbReference type="HAMAP-Rule" id="MF_00097"/>
    </source>
</evidence>
<keyword evidence="3 9" id="KW-0479">Metal-binding</keyword>
<evidence type="ECO:0000313" key="14">
    <source>
        <dbReference type="Proteomes" id="UP000295499"/>
    </source>
</evidence>
<feature type="binding site" evidence="9">
    <location>
        <begin position="38"/>
        <end position="42"/>
    </location>
    <ligand>
        <name>4-amino-2-methyl-5-(diphosphooxymethyl)pyrimidine</name>
        <dbReference type="ChEBI" id="CHEBI:57841"/>
    </ligand>
</feature>
<dbReference type="InterPro" id="IPR036206">
    <property type="entry name" value="ThiamineP_synth_sf"/>
</dbReference>
<dbReference type="GO" id="GO:0009228">
    <property type="term" value="P:thiamine biosynthetic process"/>
    <property type="evidence" value="ECO:0007669"/>
    <property type="project" value="UniProtKB-KW"/>
</dbReference>
<dbReference type="GO" id="GO:0009229">
    <property type="term" value="P:thiamine diphosphate biosynthetic process"/>
    <property type="evidence" value="ECO:0007669"/>
    <property type="project" value="UniProtKB-UniRule"/>
</dbReference>
<dbReference type="AlphaFoldDB" id="A0A4R6IQI6"/>
<evidence type="ECO:0000256" key="11">
    <source>
        <dbReference type="RuleBase" id="RU004253"/>
    </source>
</evidence>
<comment type="similarity">
    <text evidence="9 10">Belongs to the thiamine-phosphate synthase family.</text>
</comment>
<dbReference type="HAMAP" id="MF_00097">
    <property type="entry name" value="TMP_synthase"/>
    <property type="match status" value="1"/>
</dbReference>
<dbReference type="InterPro" id="IPR013785">
    <property type="entry name" value="Aldolase_TIM"/>
</dbReference>
<comment type="caution">
    <text evidence="9">Lacks conserved residue(s) required for the propagation of feature annotation.</text>
</comment>
<evidence type="ECO:0000256" key="2">
    <source>
        <dbReference type="ARBA" id="ARBA00022679"/>
    </source>
</evidence>
<dbReference type="SUPFAM" id="SSF51391">
    <property type="entry name" value="Thiamin phosphate synthase"/>
    <property type="match status" value="1"/>
</dbReference>